<keyword evidence="5" id="KW-0539">Nucleus</keyword>
<dbReference type="InterPro" id="IPR016177">
    <property type="entry name" value="DNA-bd_dom_sf"/>
</dbReference>
<evidence type="ECO:0000256" key="5">
    <source>
        <dbReference type="ARBA" id="ARBA00023242"/>
    </source>
</evidence>
<dbReference type="FunFam" id="3.30.730.10:FF:000001">
    <property type="entry name" value="Ethylene-responsive transcription factor 2"/>
    <property type="match status" value="1"/>
</dbReference>
<reference evidence="8" key="1">
    <citation type="journal article" date="2016" name="Nature">
        <title>The genome of the seagrass Zostera marina reveals angiosperm adaptation to the sea.</title>
        <authorList>
            <person name="Olsen J.L."/>
            <person name="Rouze P."/>
            <person name="Verhelst B."/>
            <person name="Lin Y.-C."/>
            <person name="Bayer T."/>
            <person name="Collen J."/>
            <person name="Dattolo E."/>
            <person name="De Paoli E."/>
            <person name="Dittami S."/>
            <person name="Maumus F."/>
            <person name="Michel G."/>
            <person name="Kersting A."/>
            <person name="Lauritano C."/>
            <person name="Lohaus R."/>
            <person name="Toepel M."/>
            <person name="Tonon T."/>
            <person name="Vanneste K."/>
            <person name="Amirebrahimi M."/>
            <person name="Brakel J."/>
            <person name="Bostroem C."/>
            <person name="Chovatia M."/>
            <person name="Grimwood J."/>
            <person name="Jenkins J.W."/>
            <person name="Jueterbock A."/>
            <person name="Mraz A."/>
            <person name="Stam W.T."/>
            <person name="Tice H."/>
            <person name="Bornberg-Bauer E."/>
            <person name="Green P.J."/>
            <person name="Pearson G.A."/>
            <person name="Procaccini G."/>
            <person name="Duarte C.M."/>
            <person name="Schmutz J."/>
            <person name="Reusch T.B.H."/>
            <person name="Van de Peer Y."/>
        </authorList>
    </citation>
    <scope>NUCLEOTIDE SEQUENCE [LARGE SCALE GENOMIC DNA]</scope>
    <source>
        <strain evidence="8">cv. Finnish</strain>
    </source>
</reference>
<dbReference type="PROSITE" id="PS51032">
    <property type="entry name" value="AP2_ERF"/>
    <property type="match status" value="1"/>
</dbReference>
<evidence type="ECO:0000256" key="2">
    <source>
        <dbReference type="ARBA" id="ARBA00023015"/>
    </source>
</evidence>
<evidence type="ECO:0000259" key="6">
    <source>
        <dbReference type="PROSITE" id="PS51032"/>
    </source>
</evidence>
<dbReference type="Pfam" id="PF00847">
    <property type="entry name" value="AP2"/>
    <property type="match status" value="1"/>
</dbReference>
<evidence type="ECO:0000256" key="3">
    <source>
        <dbReference type="ARBA" id="ARBA00023125"/>
    </source>
</evidence>
<evidence type="ECO:0000313" key="8">
    <source>
        <dbReference type="Proteomes" id="UP000036987"/>
    </source>
</evidence>
<dbReference type="EMBL" id="LFYR01000113">
    <property type="protein sequence ID" value="KMZ75759.1"/>
    <property type="molecule type" value="Genomic_DNA"/>
</dbReference>
<protein>
    <recommendedName>
        <fullName evidence="6">AP2/ERF domain-containing protein</fullName>
    </recommendedName>
</protein>
<dbReference type="SMART" id="SM00380">
    <property type="entry name" value="AP2"/>
    <property type="match status" value="1"/>
</dbReference>
<keyword evidence="8" id="KW-1185">Reference proteome</keyword>
<dbReference type="PANTHER" id="PTHR31190:SF471">
    <property type="entry name" value="AP2_ERF DOMAIN-CONTAINING PROTEIN"/>
    <property type="match status" value="1"/>
</dbReference>
<dbReference type="Proteomes" id="UP000036987">
    <property type="component" value="Unassembled WGS sequence"/>
</dbReference>
<name>A0A0K9Q3L0_ZOSMR</name>
<evidence type="ECO:0000313" key="7">
    <source>
        <dbReference type="EMBL" id="KMZ75759.1"/>
    </source>
</evidence>
<dbReference type="AlphaFoldDB" id="A0A0K9Q3L0"/>
<organism evidence="7 8">
    <name type="scientific">Zostera marina</name>
    <name type="common">Eelgrass</name>
    <dbReference type="NCBI Taxonomy" id="29655"/>
    <lineage>
        <taxon>Eukaryota</taxon>
        <taxon>Viridiplantae</taxon>
        <taxon>Streptophyta</taxon>
        <taxon>Embryophyta</taxon>
        <taxon>Tracheophyta</taxon>
        <taxon>Spermatophyta</taxon>
        <taxon>Magnoliopsida</taxon>
        <taxon>Liliopsida</taxon>
        <taxon>Zosteraceae</taxon>
        <taxon>Zostera</taxon>
    </lineage>
</organism>
<dbReference type="CDD" id="cd00018">
    <property type="entry name" value="AP2"/>
    <property type="match status" value="1"/>
</dbReference>
<dbReference type="OrthoDB" id="10038011at2759"/>
<dbReference type="GO" id="GO:0003700">
    <property type="term" value="F:DNA-binding transcription factor activity"/>
    <property type="evidence" value="ECO:0007669"/>
    <property type="project" value="InterPro"/>
</dbReference>
<proteinExistence type="predicted"/>
<evidence type="ECO:0000256" key="4">
    <source>
        <dbReference type="ARBA" id="ARBA00023163"/>
    </source>
</evidence>
<dbReference type="GO" id="GO:0009873">
    <property type="term" value="P:ethylene-activated signaling pathway"/>
    <property type="evidence" value="ECO:0007669"/>
    <property type="project" value="InterPro"/>
</dbReference>
<dbReference type="PANTHER" id="PTHR31190">
    <property type="entry name" value="DNA-BINDING DOMAIN"/>
    <property type="match status" value="1"/>
</dbReference>
<accession>A0A0K9Q3L0</accession>
<dbReference type="Gene3D" id="3.30.730.10">
    <property type="entry name" value="AP2/ERF domain"/>
    <property type="match status" value="1"/>
</dbReference>
<keyword evidence="4" id="KW-0804">Transcription</keyword>
<gene>
    <name evidence="7" type="ORF">ZOSMA_10G00270</name>
</gene>
<dbReference type="PRINTS" id="PR00367">
    <property type="entry name" value="ETHRSPELEMNT"/>
</dbReference>
<feature type="domain" description="AP2/ERF" evidence="6">
    <location>
        <begin position="56"/>
        <end position="113"/>
    </location>
</feature>
<dbReference type="SUPFAM" id="SSF54171">
    <property type="entry name" value="DNA-binding domain"/>
    <property type="match status" value="1"/>
</dbReference>
<dbReference type="STRING" id="29655.A0A0K9Q3L0"/>
<sequence length="183" mass="20441">MCGGAVLSDLLSTQSVVFFNTDVACRQAANKVGVGEGDCRRKGFRRLAAVKKKKNRYRGIRQRSYGKWAAEIRDPVKGVRVWLGTFTTPEKAACAYDQAAVRIRGKKAKLNFPIKENEELSLVSPPSPSPLSLLLVDDLVEIEGYTKFMIDDQMSSPLLEYTDDDYTDNSMQDAPLPLWNFDA</sequence>
<evidence type="ECO:0000256" key="1">
    <source>
        <dbReference type="ARBA" id="ARBA00004123"/>
    </source>
</evidence>
<dbReference type="GO" id="GO:0005634">
    <property type="term" value="C:nucleus"/>
    <property type="evidence" value="ECO:0007669"/>
    <property type="project" value="UniProtKB-SubCell"/>
</dbReference>
<dbReference type="InterPro" id="IPR001471">
    <property type="entry name" value="AP2/ERF_dom"/>
</dbReference>
<keyword evidence="2" id="KW-0805">Transcription regulation</keyword>
<dbReference type="GO" id="GO:0003677">
    <property type="term" value="F:DNA binding"/>
    <property type="evidence" value="ECO:0007669"/>
    <property type="project" value="UniProtKB-KW"/>
</dbReference>
<comment type="subcellular location">
    <subcellularLocation>
        <location evidence="1">Nucleus</location>
    </subcellularLocation>
</comment>
<comment type="caution">
    <text evidence="7">The sequence shown here is derived from an EMBL/GenBank/DDBJ whole genome shotgun (WGS) entry which is preliminary data.</text>
</comment>
<dbReference type="InterPro" id="IPR036955">
    <property type="entry name" value="AP2/ERF_dom_sf"/>
</dbReference>
<keyword evidence="3" id="KW-0238">DNA-binding</keyword>
<dbReference type="InterPro" id="IPR044808">
    <property type="entry name" value="ERF_plant"/>
</dbReference>